<dbReference type="GO" id="GO:0046872">
    <property type="term" value="F:metal ion binding"/>
    <property type="evidence" value="ECO:0007669"/>
    <property type="project" value="UniProtKB-KW"/>
</dbReference>
<evidence type="ECO:0000313" key="6">
    <source>
        <dbReference type="EMBL" id="ABP64296.1"/>
    </source>
</evidence>
<dbReference type="PANTHER" id="PTHR42693">
    <property type="entry name" value="ARYLSULFATASE FAMILY MEMBER"/>
    <property type="match status" value="1"/>
</dbReference>
<sequence length="462" mass="50428">MAGIRRREVLGGISATALLSGQALAVTRKAAPERPNIVFIMADDLGYADTSATGSRHIRTPAIDSIGAGGVMLRQGYSSTPICSPTRTALLTGCYAQRFAIGVEEPLGPNAPAGIGVPLDRPTIASVMKALGYRTSLVGKWHLGEPPAHGPLKHGYDHFLGIVEGGADYFVHRMVMSGKPAGVGLAEDDAQTDRTGYLTDIFGDEAVRVIEEGGNQPFFLSLHFTAPHWPWEGREDEKLARALPSSFHYEGGNLAKYREMVETMDQNVAKVLAAIDRSGKADNTVVVFTSDNGGERFSDTWPFVGHKGEVLEGGVRVPLMVRWPRRIKAGSRSEQVMVSMDFLPTLLGMAGGDAARIGRFDGADLSAQLAGAAPVTRTLFWRFKASEQAAVRQGDMKYLRMAGKEYLFDLSQDEREQANLAPANPDKVNAMRALWDDWNREMMPYRVDGYSQDARKSFSDRY</sequence>
<gene>
    <name evidence="6" type="ordered locus">Saro_3436</name>
</gene>
<protein>
    <submittedName>
        <fullName evidence="6">Sulfatase</fullName>
    </submittedName>
</protein>
<dbReference type="InterPro" id="IPR000917">
    <property type="entry name" value="Sulfatase_N"/>
</dbReference>
<dbReference type="HOGENOM" id="CLU_006332_10_4_5"/>
<reference evidence="6 7" key="1">
    <citation type="submission" date="2007-04" db="EMBL/GenBank/DDBJ databases">
        <title>Complete sequence of plasmid pNL2 of Novosphingobium aromaticivorans DSM 12444.</title>
        <authorList>
            <consortium name="US DOE Joint Genome Institute"/>
            <person name="Copeland A."/>
            <person name="Lucas S."/>
            <person name="Lapidus A."/>
            <person name="Barry K."/>
            <person name="Detter J.C."/>
            <person name="Glavina del Rio T."/>
            <person name="Hammon N."/>
            <person name="Israni S."/>
            <person name="Dalin E."/>
            <person name="Tice H."/>
            <person name="Pitluck S."/>
            <person name="Chertkov O."/>
            <person name="Han C."/>
            <person name="Thomson S."/>
            <person name="Schmutz J."/>
            <person name="Larimer F."/>
            <person name="Land M."/>
            <person name="Kyrpides N."/>
            <person name="Ivanova N."/>
            <person name="Fredrickson J."/>
            <person name="Romine M.F."/>
            <person name="Richardson P."/>
        </authorList>
    </citation>
    <scope>NUCLEOTIDE SEQUENCE [LARGE SCALE GENOMIC DNA]</scope>
    <source>
        <strain evidence="7">ATCC 700278 / DSM 12444 / CCUG 56034 / CIP 105152 / NBRC 16084 / F199</strain>
        <plasmid evidence="6 7">pNL2</plasmid>
    </source>
</reference>
<dbReference type="PANTHER" id="PTHR42693:SF53">
    <property type="entry name" value="ENDO-4-O-SULFATASE"/>
    <property type="match status" value="1"/>
</dbReference>
<feature type="domain" description="Sulfatase N-terminal" evidence="5">
    <location>
        <begin position="35"/>
        <end position="351"/>
    </location>
</feature>
<dbReference type="eggNOG" id="COG3119">
    <property type="taxonomic scope" value="Bacteria"/>
</dbReference>
<name>A4XED5_NOVAD</name>
<dbReference type="Pfam" id="PF00884">
    <property type="entry name" value="Sulfatase"/>
    <property type="match status" value="1"/>
</dbReference>
<dbReference type="PROSITE" id="PS00149">
    <property type="entry name" value="SULFATASE_2"/>
    <property type="match status" value="1"/>
</dbReference>
<comment type="similarity">
    <text evidence="1">Belongs to the sulfatase family.</text>
</comment>
<dbReference type="KEGG" id="nar:Saro_3436"/>
<dbReference type="AlphaFoldDB" id="A4XED5"/>
<dbReference type="Gene3D" id="3.40.720.10">
    <property type="entry name" value="Alkaline Phosphatase, subunit A"/>
    <property type="match status" value="1"/>
</dbReference>
<evidence type="ECO:0000256" key="3">
    <source>
        <dbReference type="ARBA" id="ARBA00022801"/>
    </source>
</evidence>
<keyword evidence="3" id="KW-0378">Hydrolase</keyword>
<dbReference type="SUPFAM" id="SSF53649">
    <property type="entry name" value="Alkaline phosphatase-like"/>
    <property type="match status" value="1"/>
</dbReference>
<proteinExistence type="inferred from homology"/>
<evidence type="ECO:0000256" key="2">
    <source>
        <dbReference type="ARBA" id="ARBA00022723"/>
    </source>
</evidence>
<dbReference type="InterPro" id="IPR017850">
    <property type="entry name" value="Alkaline_phosphatase_core_sf"/>
</dbReference>
<keyword evidence="2" id="KW-0479">Metal-binding</keyword>
<dbReference type="GO" id="GO:0004065">
    <property type="term" value="F:arylsulfatase activity"/>
    <property type="evidence" value="ECO:0007669"/>
    <property type="project" value="TreeGrafter"/>
</dbReference>
<evidence type="ECO:0000313" key="7">
    <source>
        <dbReference type="Proteomes" id="UP000009134"/>
    </source>
</evidence>
<geneLocation type="plasmid" evidence="6 7">
    <name>pNL2</name>
</geneLocation>
<dbReference type="PROSITE" id="PS00523">
    <property type="entry name" value="SULFATASE_1"/>
    <property type="match status" value="1"/>
</dbReference>
<keyword evidence="6" id="KW-0614">Plasmid</keyword>
<dbReference type="InterPro" id="IPR050738">
    <property type="entry name" value="Sulfatase"/>
</dbReference>
<accession>A4XED5</accession>
<evidence type="ECO:0000256" key="1">
    <source>
        <dbReference type="ARBA" id="ARBA00008779"/>
    </source>
</evidence>
<dbReference type="EMBL" id="CP000677">
    <property type="protein sequence ID" value="ABP64296.1"/>
    <property type="molecule type" value="Genomic_DNA"/>
</dbReference>
<organism evidence="6 7">
    <name type="scientific">Novosphingobium aromaticivorans (strain ATCC 700278 / DSM 12444 / CCUG 56034 / CIP 105152 / NBRC 16084 / F199)</name>
    <dbReference type="NCBI Taxonomy" id="279238"/>
    <lineage>
        <taxon>Bacteria</taxon>
        <taxon>Pseudomonadati</taxon>
        <taxon>Pseudomonadota</taxon>
        <taxon>Alphaproteobacteria</taxon>
        <taxon>Sphingomonadales</taxon>
        <taxon>Sphingomonadaceae</taxon>
        <taxon>Novosphingobium</taxon>
    </lineage>
</organism>
<dbReference type="RefSeq" id="WP_011906683.1">
    <property type="nucleotide sequence ID" value="NC_009427.1"/>
</dbReference>
<dbReference type="Proteomes" id="UP000009134">
    <property type="component" value="Plasmid pNL2"/>
</dbReference>
<dbReference type="InterPro" id="IPR024607">
    <property type="entry name" value="Sulfatase_CS"/>
</dbReference>
<dbReference type="Gene3D" id="3.30.1120.10">
    <property type="match status" value="1"/>
</dbReference>
<keyword evidence="7" id="KW-1185">Reference proteome</keyword>
<keyword evidence="4" id="KW-0106">Calcium</keyword>
<evidence type="ECO:0000256" key="4">
    <source>
        <dbReference type="ARBA" id="ARBA00022837"/>
    </source>
</evidence>
<evidence type="ECO:0000259" key="5">
    <source>
        <dbReference type="Pfam" id="PF00884"/>
    </source>
</evidence>